<evidence type="ECO:0000313" key="1">
    <source>
        <dbReference type="EMBL" id="GJT25218.1"/>
    </source>
</evidence>
<organism evidence="1 2">
    <name type="scientific">Tanacetum coccineum</name>
    <dbReference type="NCBI Taxonomy" id="301880"/>
    <lineage>
        <taxon>Eukaryota</taxon>
        <taxon>Viridiplantae</taxon>
        <taxon>Streptophyta</taxon>
        <taxon>Embryophyta</taxon>
        <taxon>Tracheophyta</taxon>
        <taxon>Spermatophyta</taxon>
        <taxon>Magnoliopsida</taxon>
        <taxon>eudicotyledons</taxon>
        <taxon>Gunneridae</taxon>
        <taxon>Pentapetalae</taxon>
        <taxon>asterids</taxon>
        <taxon>campanulids</taxon>
        <taxon>Asterales</taxon>
        <taxon>Asteraceae</taxon>
        <taxon>Asteroideae</taxon>
        <taxon>Anthemideae</taxon>
        <taxon>Anthemidinae</taxon>
        <taxon>Tanacetum</taxon>
    </lineage>
</organism>
<reference evidence="1" key="1">
    <citation type="journal article" date="2022" name="Int. J. Mol. Sci.">
        <title>Draft Genome of Tanacetum Coccineum: Genomic Comparison of Closely Related Tanacetum-Family Plants.</title>
        <authorList>
            <person name="Yamashiro T."/>
            <person name="Shiraishi A."/>
            <person name="Nakayama K."/>
            <person name="Satake H."/>
        </authorList>
    </citation>
    <scope>NUCLEOTIDE SEQUENCE</scope>
</reference>
<keyword evidence="2" id="KW-1185">Reference proteome</keyword>
<name>A0ABQ5CGD7_9ASTR</name>
<dbReference type="Proteomes" id="UP001151760">
    <property type="component" value="Unassembled WGS sequence"/>
</dbReference>
<comment type="caution">
    <text evidence="1">The sequence shown here is derived from an EMBL/GenBank/DDBJ whole genome shotgun (WGS) entry which is preliminary data.</text>
</comment>
<evidence type="ECO:0000313" key="2">
    <source>
        <dbReference type="Proteomes" id="UP001151760"/>
    </source>
</evidence>
<gene>
    <name evidence="1" type="ORF">Tco_0895155</name>
</gene>
<proteinExistence type="predicted"/>
<reference evidence="1" key="2">
    <citation type="submission" date="2022-01" db="EMBL/GenBank/DDBJ databases">
        <authorList>
            <person name="Yamashiro T."/>
            <person name="Shiraishi A."/>
            <person name="Satake H."/>
            <person name="Nakayama K."/>
        </authorList>
    </citation>
    <scope>NUCLEOTIDE SEQUENCE</scope>
</reference>
<sequence length="212" mass="25352">MVGPAFNLLKGICKSITKLKYHLEECSKATTERLDWHNPENKPRRIITVTRLTIIKKYDYGHMEEIEVRRDDQQLYTFKECDFKRLRLQDIEDVLLLLVQQKLTNLTINERCDLNVALNQFKRKRLMRTDELNKFSDGTLNDVRTALHDIAAGIRMEYLSMRKWSNLDNKRAWVMVQDIDKQLYQRRLMRNLEMFVGGRIYGKDLKLLERTI</sequence>
<dbReference type="EMBL" id="BQNB010014196">
    <property type="protein sequence ID" value="GJT25218.1"/>
    <property type="molecule type" value="Genomic_DNA"/>
</dbReference>
<accession>A0ABQ5CGD7</accession>
<protein>
    <submittedName>
        <fullName evidence="1">Uncharacterized protein</fullName>
    </submittedName>
</protein>